<keyword evidence="4" id="KW-0249">Electron transport</keyword>
<evidence type="ECO:0000313" key="11">
    <source>
        <dbReference type="Proteomes" id="UP001595637"/>
    </source>
</evidence>
<gene>
    <name evidence="10" type="ORF">ACFOEO_12605</name>
</gene>
<sequence>MKKMWMIMSFAMVLVLGACGGDSADETEGTVDDASDGETADQSGDGNSEESSEESSDDASTEEDSDTSSDSGADAADSELAMEVYQNNSCVQCHGQDMEGASGPALTDVGNRLSEDEIRNVIEEGPGAMPSGLVTDEEELDAIVQWLASQTGE</sequence>
<feature type="chain" id="PRO_5045180152" evidence="8">
    <location>
        <begin position="25"/>
        <end position="153"/>
    </location>
</feature>
<comment type="caution">
    <text evidence="10">The sequence shown here is derived from an EMBL/GenBank/DDBJ whole genome shotgun (WGS) entry which is preliminary data.</text>
</comment>
<dbReference type="PROSITE" id="PS51007">
    <property type="entry name" value="CYTC"/>
    <property type="match status" value="1"/>
</dbReference>
<dbReference type="Gene3D" id="1.10.760.10">
    <property type="entry name" value="Cytochrome c-like domain"/>
    <property type="match status" value="1"/>
</dbReference>
<evidence type="ECO:0000256" key="6">
    <source>
        <dbReference type="PROSITE-ProRule" id="PRU00433"/>
    </source>
</evidence>
<accession>A0ABV7NB22</accession>
<dbReference type="InterPro" id="IPR012218">
    <property type="entry name" value="Cyt_c_BACSU-c550-type"/>
</dbReference>
<reference evidence="11" key="1">
    <citation type="journal article" date="2019" name="Int. J. Syst. Evol. Microbiol.">
        <title>The Global Catalogue of Microorganisms (GCM) 10K type strain sequencing project: providing services to taxonomists for standard genome sequencing and annotation.</title>
        <authorList>
            <consortium name="The Broad Institute Genomics Platform"/>
            <consortium name="The Broad Institute Genome Sequencing Center for Infectious Disease"/>
            <person name="Wu L."/>
            <person name="Ma J."/>
        </authorList>
    </citation>
    <scope>NUCLEOTIDE SEQUENCE [LARGE SCALE GENOMIC DNA]</scope>
    <source>
        <strain evidence="11">CCM 7756</strain>
    </source>
</reference>
<evidence type="ECO:0000256" key="7">
    <source>
        <dbReference type="SAM" id="MobiDB-lite"/>
    </source>
</evidence>
<evidence type="ECO:0000256" key="1">
    <source>
        <dbReference type="ARBA" id="ARBA00022448"/>
    </source>
</evidence>
<dbReference type="SUPFAM" id="SSF46626">
    <property type="entry name" value="Cytochrome c"/>
    <property type="match status" value="1"/>
</dbReference>
<dbReference type="InterPro" id="IPR036909">
    <property type="entry name" value="Cyt_c-like_dom_sf"/>
</dbReference>
<feature type="compositionally biased region" description="Low complexity" evidence="7">
    <location>
        <begin position="68"/>
        <end position="79"/>
    </location>
</feature>
<evidence type="ECO:0000259" key="9">
    <source>
        <dbReference type="PROSITE" id="PS51007"/>
    </source>
</evidence>
<evidence type="ECO:0000313" key="10">
    <source>
        <dbReference type="EMBL" id="MFC3389422.1"/>
    </source>
</evidence>
<keyword evidence="1" id="KW-0813">Transport</keyword>
<dbReference type="PROSITE" id="PS51257">
    <property type="entry name" value="PROKAR_LIPOPROTEIN"/>
    <property type="match status" value="1"/>
</dbReference>
<dbReference type="PIRSF" id="PIRSF000025">
    <property type="entry name" value="Cytc_Bsub_c550"/>
    <property type="match status" value="1"/>
</dbReference>
<feature type="domain" description="Cytochrome c" evidence="9">
    <location>
        <begin position="76"/>
        <end position="151"/>
    </location>
</feature>
<evidence type="ECO:0000256" key="8">
    <source>
        <dbReference type="SAM" id="SignalP"/>
    </source>
</evidence>
<keyword evidence="11" id="KW-1185">Reference proteome</keyword>
<feature type="region of interest" description="Disordered" evidence="7">
    <location>
        <begin position="21"/>
        <end position="83"/>
    </location>
</feature>
<keyword evidence="2 6" id="KW-0349">Heme</keyword>
<dbReference type="PANTHER" id="PTHR37823:SF4">
    <property type="entry name" value="MENAQUINOL-CYTOCHROME C REDUCTASE CYTOCHROME B_C SUBUNIT"/>
    <property type="match status" value="1"/>
</dbReference>
<keyword evidence="8" id="KW-0732">Signal</keyword>
<dbReference type="InterPro" id="IPR051811">
    <property type="entry name" value="Cytochrome_c550/c551-like"/>
</dbReference>
<dbReference type="EMBL" id="JBHRVQ010000001">
    <property type="protein sequence ID" value="MFC3389422.1"/>
    <property type="molecule type" value="Genomic_DNA"/>
</dbReference>
<feature type="compositionally biased region" description="Acidic residues" evidence="7">
    <location>
        <begin position="47"/>
        <end position="67"/>
    </location>
</feature>
<feature type="compositionally biased region" description="Acidic residues" evidence="7">
    <location>
        <begin position="23"/>
        <end position="39"/>
    </location>
</feature>
<evidence type="ECO:0000256" key="2">
    <source>
        <dbReference type="ARBA" id="ARBA00022617"/>
    </source>
</evidence>
<evidence type="ECO:0000256" key="5">
    <source>
        <dbReference type="ARBA" id="ARBA00023004"/>
    </source>
</evidence>
<dbReference type="Proteomes" id="UP001595637">
    <property type="component" value="Unassembled WGS sequence"/>
</dbReference>
<organism evidence="10 11">
    <name type="scientific">Salinicoccus sesuvii</name>
    <dbReference type="NCBI Taxonomy" id="868281"/>
    <lineage>
        <taxon>Bacteria</taxon>
        <taxon>Bacillati</taxon>
        <taxon>Bacillota</taxon>
        <taxon>Bacilli</taxon>
        <taxon>Bacillales</taxon>
        <taxon>Staphylococcaceae</taxon>
        <taxon>Salinicoccus</taxon>
    </lineage>
</organism>
<protein>
    <submittedName>
        <fullName evidence="10">C-type cytochrome</fullName>
    </submittedName>
</protein>
<dbReference type="RefSeq" id="WP_380656555.1">
    <property type="nucleotide sequence ID" value="NZ_JBHRVQ010000001.1"/>
</dbReference>
<dbReference type="PANTHER" id="PTHR37823">
    <property type="entry name" value="CYTOCHROME C-553-LIKE"/>
    <property type="match status" value="1"/>
</dbReference>
<dbReference type="Pfam" id="PF13442">
    <property type="entry name" value="Cytochrome_CBB3"/>
    <property type="match status" value="1"/>
</dbReference>
<keyword evidence="5 6" id="KW-0408">Iron</keyword>
<dbReference type="InterPro" id="IPR009056">
    <property type="entry name" value="Cyt_c-like_dom"/>
</dbReference>
<proteinExistence type="predicted"/>
<evidence type="ECO:0000256" key="4">
    <source>
        <dbReference type="ARBA" id="ARBA00022982"/>
    </source>
</evidence>
<feature type="signal peptide" evidence="8">
    <location>
        <begin position="1"/>
        <end position="24"/>
    </location>
</feature>
<evidence type="ECO:0000256" key="3">
    <source>
        <dbReference type="ARBA" id="ARBA00022723"/>
    </source>
</evidence>
<name>A0ABV7NB22_9STAP</name>
<keyword evidence="3 6" id="KW-0479">Metal-binding</keyword>